<accession>A0ABU8XUE0</accession>
<keyword evidence="2" id="KW-1185">Reference proteome</keyword>
<dbReference type="GO" id="GO:0008168">
    <property type="term" value="F:methyltransferase activity"/>
    <property type="evidence" value="ECO:0007669"/>
    <property type="project" value="UniProtKB-KW"/>
</dbReference>
<dbReference type="EC" id="2.1.1.-" evidence="1"/>
<proteinExistence type="predicted"/>
<dbReference type="Gene3D" id="3.40.50.150">
    <property type="entry name" value="Vaccinia Virus protein VP39"/>
    <property type="match status" value="1"/>
</dbReference>
<organism evidence="1 2">
    <name type="scientific">Benzoatithermus flavus</name>
    <dbReference type="NCBI Taxonomy" id="3108223"/>
    <lineage>
        <taxon>Bacteria</taxon>
        <taxon>Pseudomonadati</taxon>
        <taxon>Pseudomonadota</taxon>
        <taxon>Alphaproteobacteria</taxon>
        <taxon>Geminicoccales</taxon>
        <taxon>Geminicoccaceae</taxon>
        <taxon>Benzoatithermus</taxon>
    </lineage>
</organism>
<dbReference type="InterPro" id="IPR029063">
    <property type="entry name" value="SAM-dependent_MTases_sf"/>
</dbReference>
<dbReference type="Proteomes" id="UP001375743">
    <property type="component" value="Unassembled WGS sequence"/>
</dbReference>
<dbReference type="Pfam" id="PF13489">
    <property type="entry name" value="Methyltransf_23"/>
    <property type="match status" value="1"/>
</dbReference>
<dbReference type="EMBL" id="JBBLZC010000009">
    <property type="protein sequence ID" value="MEK0083582.1"/>
    <property type="molecule type" value="Genomic_DNA"/>
</dbReference>
<evidence type="ECO:0000313" key="1">
    <source>
        <dbReference type="EMBL" id="MEK0083582.1"/>
    </source>
</evidence>
<comment type="caution">
    <text evidence="1">The sequence shown here is derived from an EMBL/GenBank/DDBJ whole genome shotgun (WGS) entry which is preliminary data.</text>
</comment>
<name>A0ABU8XUE0_9PROT</name>
<evidence type="ECO:0000313" key="2">
    <source>
        <dbReference type="Proteomes" id="UP001375743"/>
    </source>
</evidence>
<dbReference type="SUPFAM" id="SSF53335">
    <property type="entry name" value="S-adenosyl-L-methionine-dependent methyltransferases"/>
    <property type="match status" value="1"/>
</dbReference>
<dbReference type="RefSeq" id="WP_418159433.1">
    <property type="nucleotide sequence ID" value="NZ_JBBLZC010000009.1"/>
</dbReference>
<gene>
    <name evidence="1" type="ORF">U1T56_10500</name>
</gene>
<dbReference type="GO" id="GO:0032259">
    <property type="term" value="P:methylation"/>
    <property type="evidence" value="ECO:0007669"/>
    <property type="project" value="UniProtKB-KW"/>
</dbReference>
<keyword evidence="1" id="KW-0489">Methyltransferase</keyword>
<dbReference type="PANTHER" id="PTHR43861">
    <property type="entry name" value="TRANS-ACONITATE 2-METHYLTRANSFERASE-RELATED"/>
    <property type="match status" value="1"/>
</dbReference>
<dbReference type="CDD" id="cd02440">
    <property type="entry name" value="AdoMet_MTases"/>
    <property type="match status" value="1"/>
</dbReference>
<keyword evidence="1" id="KW-0808">Transferase</keyword>
<sequence>MSAQQAKKAAPVASVPAERPAGQVGERRLAARLEPFDSYWQAPVDVEKGYGKFAAYYRANYLRHLPADKAARILVVSCGPGYLVKLLRDEGYADVLGIDSDPLKIAHAERHGLPCATAEAFAFLERNRDPFDVIVPEQELNHLTLDEQIEFLRLCRRNLKPGGIMIVYGLNGANPLVGSENLAHNIDHFNTFTDYSLKQIIRLGGLEVVEVMPLKLYVFWKNPLNYVGLVATTLLELFFRACFILYGKEVKILTKKLAAVCRNPA</sequence>
<protein>
    <submittedName>
        <fullName evidence="1">Class I SAM-dependent methyltransferase</fullName>
        <ecNumber evidence="1">2.1.1.-</ecNumber>
    </submittedName>
</protein>
<reference evidence="1 2" key="1">
    <citation type="submission" date="2024-01" db="EMBL/GenBank/DDBJ databases">
        <title>Multi-omics insights into the function and evolution of sodium benzoate biodegradation pathways in Benzoatithermus flavus gen. nov., sp. nov. from hot spring.</title>
        <authorList>
            <person name="Hu C.-J."/>
            <person name="Li W.-J."/>
        </authorList>
    </citation>
    <scope>NUCLEOTIDE SEQUENCE [LARGE SCALE GENOMIC DNA]</scope>
    <source>
        <strain evidence="1 2">SYSU G07066</strain>
    </source>
</reference>